<sequence length="111" mass="13031">RRYIDYLNERETYDLSDIVHDELTYNNKPMSRANYQNYIGDNVARIPDIYFDIQHLLVSGDDVSSRIQFQCTPVKEFRGHSPNGQTISFVERVFYRFEEISTSLVLVGRSS</sequence>
<accession>A0AA38PYV1</accession>
<dbReference type="AlphaFoldDB" id="A0AA38PYV1"/>
<dbReference type="Pfam" id="PF07366">
    <property type="entry name" value="SnoaL"/>
    <property type="match status" value="1"/>
</dbReference>
<protein>
    <submittedName>
        <fullName evidence="1">Polyketide cyclase SnoaL-like domain-containing protein</fullName>
    </submittedName>
</protein>
<reference evidence="1" key="1">
    <citation type="submission" date="2022-08" db="EMBL/GenBank/DDBJ databases">
        <authorList>
            <consortium name="DOE Joint Genome Institute"/>
            <person name="Min B."/>
            <person name="Riley R."/>
            <person name="Sierra-Patev S."/>
            <person name="Naranjo-Ortiz M."/>
            <person name="Looney B."/>
            <person name="Konkel Z."/>
            <person name="Slot J.C."/>
            <person name="Sakamoto Y."/>
            <person name="Steenwyk J.L."/>
            <person name="Rokas A."/>
            <person name="Carro J."/>
            <person name="Camarero S."/>
            <person name="Ferreira P."/>
            <person name="Molpeceres G."/>
            <person name="Ruiz-Duenas F.J."/>
            <person name="Serrano A."/>
            <person name="Henrissat B."/>
            <person name="Drula E."/>
            <person name="Hughes K.W."/>
            <person name="Mata J.L."/>
            <person name="Ishikawa N.K."/>
            <person name="Vargas-Isla R."/>
            <person name="Ushijima S."/>
            <person name="Smith C.A."/>
            <person name="Ahrendt S."/>
            <person name="Andreopoulos W."/>
            <person name="He G."/>
            <person name="Labutti K."/>
            <person name="Lipzen A."/>
            <person name="Ng V."/>
            <person name="Sandor L."/>
            <person name="Barry K."/>
            <person name="Martinez A.T."/>
            <person name="Xiao Y."/>
            <person name="Gibbons J.G."/>
            <person name="Terashima K."/>
            <person name="Hibbett D.S."/>
            <person name="Grigoriev I.V."/>
        </authorList>
    </citation>
    <scope>NUCLEOTIDE SEQUENCE</scope>
    <source>
        <strain evidence="1">TFB7829</strain>
    </source>
</reference>
<dbReference type="Gene3D" id="3.10.450.50">
    <property type="match status" value="1"/>
</dbReference>
<evidence type="ECO:0000313" key="1">
    <source>
        <dbReference type="EMBL" id="KAJ3984210.1"/>
    </source>
</evidence>
<proteinExistence type="predicted"/>
<dbReference type="SUPFAM" id="SSF54427">
    <property type="entry name" value="NTF2-like"/>
    <property type="match status" value="1"/>
</dbReference>
<dbReference type="InterPro" id="IPR032710">
    <property type="entry name" value="NTF2-like_dom_sf"/>
</dbReference>
<dbReference type="InterPro" id="IPR009959">
    <property type="entry name" value="Cyclase_SnoaL-like"/>
</dbReference>
<feature type="non-terminal residue" evidence="1">
    <location>
        <position position="1"/>
    </location>
</feature>
<evidence type="ECO:0000313" key="2">
    <source>
        <dbReference type="Proteomes" id="UP001163850"/>
    </source>
</evidence>
<gene>
    <name evidence="1" type="ORF">F5890DRAFT_1412117</name>
</gene>
<comment type="caution">
    <text evidence="1">The sequence shown here is derived from an EMBL/GenBank/DDBJ whole genome shotgun (WGS) entry which is preliminary data.</text>
</comment>
<organism evidence="1 2">
    <name type="scientific">Lentinula detonsa</name>
    <dbReference type="NCBI Taxonomy" id="2804962"/>
    <lineage>
        <taxon>Eukaryota</taxon>
        <taxon>Fungi</taxon>
        <taxon>Dikarya</taxon>
        <taxon>Basidiomycota</taxon>
        <taxon>Agaricomycotina</taxon>
        <taxon>Agaricomycetes</taxon>
        <taxon>Agaricomycetidae</taxon>
        <taxon>Agaricales</taxon>
        <taxon>Marasmiineae</taxon>
        <taxon>Omphalotaceae</taxon>
        <taxon>Lentinula</taxon>
    </lineage>
</organism>
<dbReference type="Proteomes" id="UP001163850">
    <property type="component" value="Unassembled WGS sequence"/>
</dbReference>
<dbReference type="EMBL" id="MU801996">
    <property type="protein sequence ID" value="KAJ3984210.1"/>
    <property type="molecule type" value="Genomic_DNA"/>
</dbReference>
<dbReference type="GO" id="GO:0030638">
    <property type="term" value="P:polyketide metabolic process"/>
    <property type="evidence" value="ECO:0007669"/>
    <property type="project" value="InterPro"/>
</dbReference>
<name>A0AA38PYV1_9AGAR</name>